<reference evidence="2 3" key="1">
    <citation type="submission" date="2016-10" db="EMBL/GenBank/DDBJ databases">
        <authorList>
            <person name="de Groot N.N."/>
        </authorList>
    </citation>
    <scope>NUCLEOTIDE SEQUENCE [LARGE SCALE GENOMIC DNA]</scope>
    <source>
        <strain evidence="3">P4-7,KCTC 19426,CECT 7604</strain>
    </source>
</reference>
<dbReference type="InterPro" id="IPR025164">
    <property type="entry name" value="Toastrack_DUF4097"/>
</dbReference>
<dbReference type="RefSeq" id="WP_090479817.1">
    <property type="nucleotide sequence ID" value="NZ_LT629710.1"/>
</dbReference>
<protein>
    <submittedName>
        <fullName evidence="2">DUF4097 and DUF4098 domain-containing protein YvlB</fullName>
    </submittedName>
</protein>
<accession>A0A1H0SIM3</accession>
<gene>
    <name evidence="2" type="ORF">SAMN04515671_4124</name>
</gene>
<name>A0A1H0SIM3_9ACTN</name>
<dbReference type="EMBL" id="LT629710">
    <property type="protein sequence ID" value="SDP41560.1"/>
    <property type="molecule type" value="Genomic_DNA"/>
</dbReference>
<dbReference type="AlphaFoldDB" id="A0A1H0SIM3"/>
<evidence type="ECO:0000313" key="2">
    <source>
        <dbReference type="EMBL" id="SDP41560.1"/>
    </source>
</evidence>
<evidence type="ECO:0000259" key="1">
    <source>
        <dbReference type="Pfam" id="PF13349"/>
    </source>
</evidence>
<evidence type="ECO:0000313" key="3">
    <source>
        <dbReference type="Proteomes" id="UP000198741"/>
    </source>
</evidence>
<feature type="domain" description="DUF4097" evidence="1">
    <location>
        <begin position="187"/>
        <end position="306"/>
    </location>
</feature>
<proteinExistence type="predicted"/>
<keyword evidence="3" id="KW-1185">Reference proteome</keyword>
<dbReference type="Pfam" id="PF13349">
    <property type="entry name" value="DUF4097"/>
    <property type="match status" value="1"/>
</dbReference>
<dbReference type="STRING" id="1090615.SAMN04515671_4124"/>
<sequence length="310" mass="31955">MKTFLTPDPVTLEIRNATGDIQIILTDTSTTTVDVTAGTSHPLGFLDDVFKAFGGPGRRFEGFARGRGYHGGPFGDAGNDSGDPLTADTRENLTDLVRIEHREGDDPTVIVDTDPARDGWRSSFSVTVTAPTGSNIRVQAQSSDLTVTGTAALVDVRTSSGDVRLDETGTRTLVQSASGDIDIAAAAGNVDIRTASGDVQTGPIEGDALVHTTSGDVRLGAVTGNISARSVSGDVRVSDATAGQAEVNAVSGDVEIGVHPGSLASINLSTVSGTTDTDFEVQNEVSDGDAPILTITVTTTSGDIRLRRAA</sequence>
<organism evidence="2 3">
    <name type="scientific">Nakamurella panacisegetis</name>
    <dbReference type="NCBI Taxonomy" id="1090615"/>
    <lineage>
        <taxon>Bacteria</taxon>
        <taxon>Bacillati</taxon>
        <taxon>Actinomycetota</taxon>
        <taxon>Actinomycetes</taxon>
        <taxon>Nakamurellales</taxon>
        <taxon>Nakamurellaceae</taxon>
        <taxon>Nakamurella</taxon>
    </lineage>
</organism>
<dbReference type="Proteomes" id="UP000198741">
    <property type="component" value="Chromosome I"/>
</dbReference>
<dbReference type="OrthoDB" id="3252095at2"/>